<evidence type="ECO:0000256" key="6">
    <source>
        <dbReference type="ARBA" id="ARBA00022857"/>
    </source>
</evidence>
<evidence type="ECO:0000256" key="8">
    <source>
        <dbReference type="ARBA" id="ARBA00022989"/>
    </source>
</evidence>
<comment type="pathway">
    <text evidence="17">Steroid biosynthesis.</text>
</comment>
<feature type="transmembrane region" description="Helical" evidence="20">
    <location>
        <begin position="171"/>
        <end position="192"/>
    </location>
</feature>
<evidence type="ECO:0000256" key="11">
    <source>
        <dbReference type="ARBA" id="ARBA00023098"/>
    </source>
</evidence>
<dbReference type="PANTHER" id="PTHR21257">
    <property type="entry name" value="DELTA(14)-STEROL REDUCTASE"/>
    <property type="match status" value="1"/>
</dbReference>
<evidence type="ECO:0000313" key="22">
    <source>
        <dbReference type="Proteomes" id="UP000481153"/>
    </source>
</evidence>
<keyword evidence="4" id="KW-0444">Lipid biosynthesis</keyword>
<dbReference type="VEuPathDB" id="FungiDB:AeMF1_001410"/>
<dbReference type="Gene3D" id="1.20.120.1630">
    <property type="match status" value="1"/>
</dbReference>
<dbReference type="FunFam" id="1.20.120.1630:FF:000011">
    <property type="entry name" value="Delta(14)-sterol reductase"/>
    <property type="match status" value="1"/>
</dbReference>
<evidence type="ECO:0000256" key="5">
    <source>
        <dbReference type="ARBA" id="ARBA00022692"/>
    </source>
</evidence>
<accession>A0A6G0XA23</accession>
<feature type="transmembrane region" description="Helical" evidence="20">
    <location>
        <begin position="399"/>
        <end position="427"/>
    </location>
</feature>
<keyword evidence="10" id="KW-0756">Sterol biosynthesis</keyword>
<reference evidence="21 22" key="1">
    <citation type="submission" date="2019-07" db="EMBL/GenBank/DDBJ databases">
        <title>Genomics analysis of Aphanomyces spp. identifies a new class of oomycete effector associated with host adaptation.</title>
        <authorList>
            <person name="Gaulin E."/>
        </authorList>
    </citation>
    <scope>NUCLEOTIDE SEQUENCE [LARGE SCALE GENOMIC DNA]</scope>
    <source>
        <strain evidence="21 22">ATCC 201684</strain>
    </source>
</reference>
<keyword evidence="14" id="KW-0753">Steroid metabolism</keyword>
<dbReference type="PANTHER" id="PTHR21257:SF52">
    <property type="entry name" value="DELTA(14)-STEROL REDUCTASE TM7SF2"/>
    <property type="match status" value="1"/>
</dbReference>
<evidence type="ECO:0000256" key="2">
    <source>
        <dbReference type="ARBA" id="ARBA00005402"/>
    </source>
</evidence>
<dbReference type="GO" id="GO:0005789">
    <property type="term" value="C:endoplasmic reticulum membrane"/>
    <property type="evidence" value="ECO:0007669"/>
    <property type="project" value="TreeGrafter"/>
</dbReference>
<feature type="transmembrane region" description="Helical" evidence="20">
    <location>
        <begin position="259"/>
        <end position="279"/>
    </location>
</feature>
<dbReference type="Proteomes" id="UP000481153">
    <property type="component" value="Unassembled WGS sequence"/>
</dbReference>
<comment type="similarity">
    <text evidence="2">Belongs to the ERG4/ERG24 family.</text>
</comment>
<proteinExistence type="inferred from homology"/>
<evidence type="ECO:0000256" key="13">
    <source>
        <dbReference type="ARBA" id="ARBA00023166"/>
    </source>
</evidence>
<feature type="transmembrane region" description="Helical" evidence="20">
    <location>
        <begin position="329"/>
        <end position="348"/>
    </location>
</feature>
<dbReference type="GO" id="GO:0016126">
    <property type="term" value="P:sterol biosynthetic process"/>
    <property type="evidence" value="ECO:0007669"/>
    <property type="project" value="UniProtKB-KW"/>
</dbReference>
<keyword evidence="5 20" id="KW-0812">Transmembrane</keyword>
<keyword evidence="9" id="KW-0560">Oxidoreductase</keyword>
<evidence type="ECO:0000256" key="18">
    <source>
        <dbReference type="ARBA" id="ARBA00069705"/>
    </source>
</evidence>
<comment type="caution">
    <text evidence="21">The sequence shown here is derived from an EMBL/GenBank/DDBJ whole genome shotgun (WGS) entry which is preliminary data.</text>
</comment>
<evidence type="ECO:0000256" key="9">
    <source>
        <dbReference type="ARBA" id="ARBA00023002"/>
    </source>
</evidence>
<gene>
    <name evidence="21" type="ORF">Ae201684_006979</name>
</gene>
<feature type="transmembrane region" description="Helical" evidence="20">
    <location>
        <begin position="140"/>
        <end position="159"/>
    </location>
</feature>
<evidence type="ECO:0000256" key="12">
    <source>
        <dbReference type="ARBA" id="ARBA00023136"/>
    </source>
</evidence>
<keyword evidence="7" id="KW-0752">Steroid biosynthesis</keyword>
<evidence type="ECO:0000256" key="16">
    <source>
        <dbReference type="ARBA" id="ARBA00031227"/>
    </source>
</evidence>
<name>A0A6G0XA23_9STRA</name>
<keyword evidence="6" id="KW-0521">NADP</keyword>
<evidence type="ECO:0000256" key="17">
    <source>
        <dbReference type="ARBA" id="ARBA00060577"/>
    </source>
</evidence>
<evidence type="ECO:0000256" key="14">
    <source>
        <dbReference type="ARBA" id="ARBA00023221"/>
    </source>
</evidence>
<evidence type="ECO:0000256" key="10">
    <source>
        <dbReference type="ARBA" id="ARBA00023011"/>
    </source>
</evidence>
<keyword evidence="13" id="KW-1207">Sterol metabolism</keyword>
<keyword evidence="12 20" id="KW-0472">Membrane</keyword>
<keyword evidence="8 20" id="KW-1133">Transmembrane helix</keyword>
<feature type="compositionally biased region" description="Low complexity" evidence="19">
    <location>
        <begin position="18"/>
        <end position="30"/>
    </location>
</feature>
<dbReference type="GO" id="GO:0050613">
    <property type="term" value="F:Delta14-sterol reductase activity"/>
    <property type="evidence" value="ECO:0007669"/>
    <property type="project" value="UniProtKB-EC"/>
</dbReference>
<evidence type="ECO:0000256" key="20">
    <source>
        <dbReference type="SAM" id="Phobius"/>
    </source>
</evidence>
<dbReference type="InterPro" id="IPR001171">
    <property type="entry name" value="ERG24_DHCR-like"/>
</dbReference>
<dbReference type="AlphaFoldDB" id="A0A6G0XA23"/>
<evidence type="ECO:0000256" key="1">
    <source>
        <dbReference type="ARBA" id="ARBA00004141"/>
    </source>
</evidence>
<feature type="transmembrane region" description="Helical" evidence="20">
    <location>
        <begin position="299"/>
        <end position="317"/>
    </location>
</feature>
<organism evidence="21 22">
    <name type="scientific">Aphanomyces euteiches</name>
    <dbReference type="NCBI Taxonomy" id="100861"/>
    <lineage>
        <taxon>Eukaryota</taxon>
        <taxon>Sar</taxon>
        <taxon>Stramenopiles</taxon>
        <taxon>Oomycota</taxon>
        <taxon>Saprolegniomycetes</taxon>
        <taxon>Saprolegniales</taxon>
        <taxon>Verrucalvaceae</taxon>
        <taxon>Aphanomyces</taxon>
    </lineage>
</organism>
<dbReference type="EMBL" id="VJMJ01000087">
    <property type="protein sequence ID" value="KAF0736823.1"/>
    <property type="molecule type" value="Genomic_DNA"/>
</dbReference>
<feature type="region of interest" description="Disordered" evidence="19">
    <location>
        <begin position="1"/>
        <end position="33"/>
    </location>
</feature>
<evidence type="ECO:0000313" key="21">
    <source>
        <dbReference type="EMBL" id="KAF0736823.1"/>
    </source>
</evidence>
<feature type="transmembrane region" description="Helical" evidence="20">
    <location>
        <begin position="47"/>
        <end position="67"/>
    </location>
</feature>
<evidence type="ECO:0000256" key="15">
    <source>
        <dbReference type="ARBA" id="ARBA00030165"/>
    </source>
</evidence>
<evidence type="ECO:0000256" key="3">
    <source>
        <dbReference type="ARBA" id="ARBA00012413"/>
    </source>
</evidence>
<sequence>MDSDHLSKTMQRNKSKQTAPPAAPAASTSSSHHDKNKPFTYDFGGPIGATFIMIILPVVVVFLYAGCNETYCVDNRFDFPELFQNVAKRFNWDDLVDPQAIAVVFAWFGFQVALERLVPGTYHAGVQLATPKKERLTYKVNGHTCFWLSIAIVGIAHVQKWAALTYLYDHYLHLAFGSICLSLLISIFVYVVSFRSPDVLCAEQGTSPSSVFNFFIGRELNFRTAATGTFDLKYFCELRPGLIGWAVLNLGMAAKQYELHGTVSLSMWCVVFFQNLYVWDALWHEKCVLTTMDITTDGFGYMLAFGDLTWVPFTYSLQARYLVARDPNLSVPVIVALVALNILGYVIFRGANAQKDAFRTNPNGDSVKHLKWMPTKRGTKLLISGWWGMARKINYTGDWFMGLAWCAYCGKASIMTYYYAIFFAILLCHRAWRDDTSCREKYGDDWTEYKKHVKSVFFPGIL</sequence>
<evidence type="ECO:0000256" key="4">
    <source>
        <dbReference type="ARBA" id="ARBA00022516"/>
    </source>
</evidence>
<evidence type="ECO:0000256" key="7">
    <source>
        <dbReference type="ARBA" id="ARBA00022955"/>
    </source>
</evidence>
<dbReference type="Pfam" id="PF01222">
    <property type="entry name" value="ERG4_ERG24"/>
    <property type="match status" value="1"/>
</dbReference>
<dbReference type="EC" id="1.3.1.70" evidence="3"/>
<protein>
    <recommendedName>
        <fullName evidence="18">Delta(14)-sterol reductase</fullName>
        <ecNumber evidence="3">1.3.1.70</ecNumber>
    </recommendedName>
    <alternativeName>
        <fullName evidence="15">C-14 sterol reductase</fullName>
    </alternativeName>
    <alternativeName>
        <fullName evidence="16">Sterol C14-reductase</fullName>
    </alternativeName>
</protein>
<keyword evidence="11" id="KW-0443">Lipid metabolism</keyword>
<evidence type="ECO:0000256" key="19">
    <source>
        <dbReference type="SAM" id="MobiDB-lite"/>
    </source>
</evidence>
<comment type="subcellular location">
    <subcellularLocation>
        <location evidence="1">Membrane</location>
        <topology evidence="1">Multi-pass membrane protein</topology>
    </subcellularLocation>
</comment>
<keyword evidence="22" id="KW-1185">Reference proteome</keyword>